<reference evidence="2" key="1">
    <citation type="submission" date="2018-11" db="EMBL/GenBank/DDBJ databases">
        <authorList>
            <consortium name="Pathogen Informatics"/>
        </authorList>
    </citation>
    <scope>NUCLEOTIDE SEQUENCE</scope>
</reference>
<dbReference type="Proteomes" id="UP000784294">
    <property type="component" value="Unassembled WGS sequence"/>
</dbReference>
<evidence type="ECO:0000313" key="2">
    <source>
        <dbReference type="EMBL" id="VEL16519.1"/>
    </source>
</evidence>
<evidence type="ECO:0000313" key="3">
    <source>
        <dbReference type="Proteomes" id="UP000784294"/>
    </source>
</evidence>
<protein>
    <submittedName>
        <fullName evidence="2">Uncharacterized protein</fullName>
    </submittedName>
</protein>
<dbReference type="AlphaFoldDB" id="A0A3S5AHD5"/>
<keyword evidence="3" id="KW-1185">Reference proteome</keyword>
<sequence length="97" mass="10837">MKLSNENKKPLSRQIKSRTVTDDSLLISNCSQTNSSRNLQTLAESTQFLGHHDTEEAVEEVEGEDVSNSVSDSKTVDGLFDLGRSGVVPFRRLRSRR</sequence>
<comment type="caution">
    <text evidence="2">The sequence shown here is derived from an EMBL/GenBank/DDBJ whole genome shotgun (WGS) entry which is preliminary data.</text>
</comment>
<organism evidence="2 3">
    <name type="scientific">Protopolystoma xenopodis</name>
    <dbReference type="NCBI Taxonomy" id="117903"/>
    <lineage>
        <taxon>Eukaryota</taxon>
        <taxon>Metazoa</taxon>
        <taxon>Spiralia</taxon>
        <taxon>Lophotrochozoa</taxon>
        <taxon>Platyhelminthes</taxon>
        <taxon>Monogenea</taxon>
        <taxon>Polyopisthocotylea</taxon>
        <taxon>Polystomatidea</taxon>
        <taxon>Polystomatidae</taxon>
        <taxon>Protopolystoma</taxon>
    </lineage>
</organism>
<evidence type="ECO:0000256" key="1">
    <source>
        <dbReference type="SAM" id="MobiDB-lite"/>
    </source>
</evidence>
<gene>
    <name evidence="2" type="ORF">PXEA_LOCUS9959</name>
</gene>
<name>A0A3S5AHD5_9PLAT</name>
<feature type="region of interest" description="Disordered" evidence="1">
    <location>
        <begin position="54"/>
        <end position="76"/>
    </location>
</feature>
<accession>A0A3S5AHD5</accession>
<dbReference type="EMBL" id="CAAALY010028756">
    <property type="protein sequence ID" value="VEL16519.1"/>
    <property type="molecule type" value="Genomic_DNA"/>
</dbReference>
<proteinExistence type="predicted"/>
<feature type="compositionally biased region" description="Acidic residues" evidence="1">
    <location>
        <begin position="56"/>
        <end position="65"/>
    </location>
</feature>